<feature type="compositionally biased region" description="Polar residues" evidence="1">
    <location>
        <begin position="17"/>
        <end position="30"/>
    </location>
</feature>
<dbReference type="Proteomes" id="UP000629098">
    <property type="component" value="Unassembled WGS sequence"/>
</dbReference>
<evidence type="ECO:0000313" key="2">
    <source>
        <dbReference type="EMBL" id="MBD2771274.1"/>
    </source>
</evidence>
<reference evidence="2" key="1">
    <citation type="submission" date="2020-09" db="EMBL/GenBank/DDBJ databases">
        <title>Iningainema tapete sp. nov. (Scytonemataceae, Cyanobacteria) from greenhouses in central Florida (USA) produces two types of nodularin with biosynthetic potential for microcystin-LR and anabaenopeptins.</title>
        <authorList>
            <person name="Berthold D.E."/>
            <person name="Lefler F.W."/>
            <person name="Huang I.-S."/>
            <person name="Abdulla H."/>
            <person name="Zimba P.V."/>
            <person name="Laughinghouse H.D. IV."/>
        </authorList>
    </citation>
    <scope>NUCLEOTIDE SEQUENCE</scope>
    <source>
        <strain evidence="2">BLCCT55</strain>
    </source>
</reference>
<organism evidence="2 3">
    <name type="scientific">Iningainema tapete BLCC-T55</name>
    <dbReference type="NCBI Taxonomy" id="2748662"/>
    <lineage>
        <taxon>Bacteria</taxon>
        <taxon>Bacillati</taxon>
        <taxon>Cyanobacteriota</taxon>
        <taxon>Cyanophyceae</taxon>
        <taxon>Nostocales</taxon>
        <taxon>Scytonemataceae</taxon>
        <taxon>Iningainema tapete</taxon>
    </lineage>
</organism>
<gene>
    <name evidence="2" type="ORF">ICL16_03820</name>
</gene>
<feature type="region of interest" description="Disordered" evidence="1">
    <location>
        <begin position="1"/>
        <end position="97"/>
    </location>
</feature>
<protein>
    <submittedName>
        <fullName evidence="2">Uncharacterized protein</fullName>
    </submittedName>
</protein>
<proteinExistence type="predicted"/>
<dbReference type="AlphaFoldDB" id="A0A8J6XGF6"/>
<evidence type="ECO:0000313" key="3">
    <source>
        <dbReference type="Proteomes" id="UP000629098"/>
    </source>
</evidence>
<keyword evidence="3" id="KW-1185">Reference proteome</keyword>
<feature type="compositionally biased region" description="Basic and acidic residues" evidence="1">
    <location>
        <begin position="1"/>
        <end position="13"/>
    </location>
</feature>
<dbReference type="EMBL" id="JACXAE010000013">
    <property type="protein sequence ID" value="MBD2771274.1"/>
    <property type="molecule type" value="Genomic_DNA"/>
</dbReference>
<comment type="caution">
    <text evidence="2">The sequence shown here is derived from an EMBL/GenBank/DDBJ whole genome shotgun (WGS) entry which is preliminary data.</text>
</comment>
<dbReference type="RefSeq" id="WP_190825558.1">
    <property type="nucleotide sequence ID" value="NZ_CAWPPI010000013.1"/>
</dbReference>
<feature type="compositionally biased region" description="Acidic residues" evidence="1">
    <location>
        <begin position="81"/>
        <end position="97"/>
    </location>
</feature>
<evidence type="ECO:0000256" key="1">
    <source>
        <dbReference type="SAM" id="MobiDB-lite"/>
    </source>
</evidence>
<sequence length="97" mass="10557">MVERPIKKSDRQAKIATDNNPENVDSTPPVESTPKIIKKRDDNSSGRGKKAAVVDESRQQVNPALARGPKPVKSQPKVVEPETDATSDEPQGEALQE</sequence>
<name>A0A8J6XGF6_9CYAN</name>
<accession>A0A8J6XGF6</accession>